<dbReference type="RefSeq" id="WP_094060497.1">
    <property type="nucleotide sequence ID" value="NZ_CP022530.1"/>
</dbReference>
<dbReference type="KEGG" id="bsan:CHH28_11790"/>
<dbReference type="PANTHER" id="PTHR37423:SF2">
    <property type="entry name" value="MEMBRANE-BOUND LYTIC MUREIN TRANSGLYCOSYLASE C"/>
    <property type="match status" value="1"/>
</dbReference>
<dbReference type="GO" id="GO:0016020">
    <property type="term" value="C:membrane"/>
    <property type="evidence" value="ECO:0007669"/>
    <property type="project" value="InterPro"/>
</dbReference>
<dbReference type="GO" id="GO:0000270">
    <property type="term" value="P:peptidoglycan metabolic process"/>
    <property type="evidence" value="ECO:0007669"/>
    <property type="project" value="InterPro"/>
</dbReference>
<dbReference type="Proteomes" id="UP000202440">
    <property type="component" value="Chromosome"/>
</dbReference>
<dbReference type="Pfam" id="PF11873">
    <property type="entry name" value="Mltc_N"/>
    <property type="match status" value="1"/>
</dbReference>
<dbReference type="InterPro" id="IPR024570">
    <property type="entry name" value="Murein_transglycosylaseC_N"/>
</dbReference>
<gene>
    <name evidence="4" type="ORF">CHH28_11790</name>
</gene>
<keyword evidence="5" id="KW-1185">Reference proteome</keyword>
<name>A0A222FJU9_9GAMM</name>
<dbReference type="GO" id="GO:0008933">
    <property type="term" value="F:peptidoglycan lytic transglycosylase activity"/>
    <property type="evidence" value="ECO:0007669"/>
    <property type="project" value="InterPro"/>
</dbReference>
<dbReference type="AlphaFoldDB" id="A0A222FJU9"/>
<protein>
    <submittedName>
        <fullName evidence="4">Lytic murein transglycosylase</fullName>
    </submittedName>
</protein>
<dbReference type="Pfam" id="PF01464">
    <property type="entry name" value="SLT"/>
    <property type="match status" value="1"/>
</dbReference>
<dbReference type="EMBL" id="CP022530">
    <property type="protein sequence ID" value="ASP39317.1"/>
    <property type="molecule type" value="Genomic_DNA"/>
</dbReference>
<dbReference type="OrthoDB" id="5620293at2"/>
<dbReference type="PROSITE" id="PS00922">
    <property type="entry name" value="TRANSGLYCOSYLASE"/>
    <property type="match status" value="1"/>
</dbReference>
<accession>A0A222FJU9</accession>
<comment type="similarity">
    <text evidence="1">Belongs to the transglycosylase Slt family.</text>
</comment>
<feature type="domain" description="Murein transglycosylase-C N-terminal" evidence="3">
    <location>
        <begin position="41"/>
        <end position="178"/>
    </location>
</feature>
<dbReference type="InterPro" id="IPR023346">
    <property type="entry name" value="Lysozyme-like_dom_sf"/>
</dbReference>
<organism evidence="4 5">
    <name type="scientific">Bacterioplanes sanyensis</name>
    <dbReference type="NCBI Taxonomy" id="1249553"/>
    <lineage>
        <taxon>Bacteria</taxon>
        <taxon>Pseudomonadati</taxon>
        <taxon>Pseudomonadota</taxon>
        <taxon>Gammaproteobacteria</taxon>
        <taxon>Oceanospirillales</taxon>
        <taxon>Oceanospirillaceae</taxon>
        <taxon>Bacterioplanes</taxon>
    </lineage>
</organism>
<dbReference type="InterPro" id="IPR000189">
    <property type="entry name" value="Transglyc_AS"/>
</dbReference>
<feature type="domain" description="Transglycosylase SLT" evidence="2">
    <location>
        <begin position="186"/>
        <end position="311"/>
    </location>
</feature>
<sequence>MRWLCIGMLLIGSCLRAAELPENFEQLDEDVQAVILEYLFFSEQADQVWGEDFAASDRYRMVKYLDNYHTRVMIDFAAGRIRIEQRGGEQPVQALRQAIVATLLTPADPNQVDLYTATDMGLTGKPFLAGRVTDYDGKDILFPWRANRFADELMQRALKRGQGRYWVDIPMVSNYLHAGARQYWPLVQAAAQKYQVSSALMLAIMETESSFNPMAVSPVRAYGLMQIMRKTAGRDVFERVYRRSGMPSRRYLFNPANNIDVGAAYLSILRDIYLKDIRGWRKRQYSMIASYNGGAGNLFKTFASSRKRAIARINAMSDQQVYNTIVRHHPAAETRRYLQKVTQKQQKYSAWK</sequence>
<dbReference type="CDD" id="cd16893">
    <property type="entry name" value="LT_MltC_MltE"/>
    <property type="match status" value="1"/>
</dbReference>
<evidence type="ECO:0000313" key="5">
    <source>
        <dbReference type="Proteomes" id="UP000202440"/>
    </source>
</evidence>
<proteinExistence type="inferred from homology"/>
<dbReference type="Gene3D" id="1.10.530.10">
    <property type="match status" value="1"/>
</dbReference>
<dbReference type="PANTHER" id="PTHR37423">
    <property type="entry name" value="SOLUBLE LYTIC MUREIN TRANSGLYCOSYLASE-RELATED"/>
    <property type="match status" value="1"/>
</dbReference>
<evidence type="ECO:0000313" key="4">
    <source>
        <dbReference type="EMBL" id="ASP39317.1"/>
    </source>
</evidence>
<evidence type="ECO:0000259" key="3">
    <source>
        <dbReference type="Pfam" id="PF11873"/>
    </source>
</evidence>
<dbReference type="InterPro" id="IPR008258">
    <property type="entry name" value="Transglycosylase_SLT_dom_1"/>
</dbReference>
<evidence type="ECO:0000256" key="1">
    <source>
        <dbReference type="ARBA" id="ARBA00007734"/>
    </source>
</evidence>
<evidence type="ECO:0000259" key="2">
    <source>
        <dbReference type="Pfam" id="PF01464"/>
    </source>
</evidence>
<dbReference type="SUPFAM" id="SSF53955">
    <property type="entry name" value="Lysozyme-like"/>
    <property type="match status" value="1"/>
</dbReference>
<reference evidence="4 5" key="1">
    <citation type="submission" date="2017-07" db="EMBL/GenBank/DDBJ databases">
        <title>Annotated genome sequence of Bacterioplanes sanyensis isolated from Red Sea.</title>
        <authorList>
            <person name="Rehman Z.U."/>
        </authorList>
    </citation>
    <scope>NUCLEOTIDE SEQUENCE [LARGE SCALE GENOMIC DNA]</scope>
    <source>
        <strain evidence="4 5">NV9</strain>
    </source>
</reference>